<evidence type="ECO:0000313" key="9">
    <source>
        <dbReference type="EMBL" id="NEY91791.1"/>
    </source>
</evidence>
<dbReference type="PANTHER" id="PTHR42940:SF8">
    <property type="entry name" value="VACUOLAR PROTEIN SORTING-ASSOCIATED PROTEIN 11"/>
    <property type="match status" value="1"/>
</dbReference>
<dbReference type="SUPFAM" id="SSF51735">
    <property type="entry name" value="NAD(P)-binding Rossmann-fold domains"/>
    <property type="match status" value="1"/>
</dbReference>
<dbReference type="InterPro" id="IPR002328">
    <property type="entry name" value="ADH_Zn_CS"/>
</dbReference>
<dbReference type="Pfam" id="PF08240">
    <property type="entry name" value="ADH_N"/>
    <property type="match status" value="1"/>
</dbReference>
<name>A0A6M0QXV2_9RHOB</name>
<dbReference type="SMART" id="SM00829">
    <property type="entry name" value="PKS_ER"/>
    <property type="match status" value="1"/>
</dbReference>
<evidence type="ECO:0000256" key="1">
    <source>
        <dbReference type="ARBA" id="ARBA00001947"/>
    </source>
</evidence>
<evidence type="ECO:0000256" key="2">
    <source>
        <dbReference type="ARBA" id="ARBA00008072"/>
    </source>
</evidence>
<dbReference type="InterPro" id="IPR013154">
    <property type="entry name" value="ADH-like_N"/>
</dbReference>
<keyword evidence="5 7" id="KW-0862">Zinc</keyword>
<dbReference type="SUPFAM" id="SSF50129">
    <property type="entry name" value="GroES-like"/>
    <property type="match status" value="1"/>
</dbReference>
<dbReference type="EMBL" id="JAAIVJ010000013">
    <property type="protein sequence ID" value="NEY91791.1"/>
    <property type="molecule type" value="Genomic_DNA"/>
</dbReference>
<gene>
    <name evidence="9" type="ORF">G4Z14_15965</name>
</gene>
<dbReference type="Gene3D" id="3.90.180.10">
    <property type="entry name" value="Medium-chain alcohol dehydrogenases, catalytic domain"/>
    <property type="match status" value="1"/>
</dbReference>
<comment type="caution">
    <text evidence="9">The sequence shown here is derived from an EMBL/GenBank/DDBJ whole genome shotgun (WGS) entry which is preliminary data.</text>
</comment>
<dbReference type="InterPro" id="IPR013149">
    <property type="entry name" value="ADH-like_C"/>
</dbReference>
<dbReference type="AlphaFoldDB" id="A0A6M0QXV2"/>
<dbReference type="PANTHER" id="PTHR42940">
    <property type="entry name" value="ALCOHOL DEHYDROGENASE 1-RELATED"/>
    <property type="match status" value="1"/>
</dbReference>
<dbReference type="Proteomes" id="UP000477782">
    <property type="component" value="Unassembled WGS sequence"/>
</dbReference>
<evidence type="ECO:0000259" key="8">
    <source>
        <dbReference type="SMART" id="SM00829"/>
    </source>
</evidence>
<sequence length="337" mass="35737">MSATMLAAVLVQYGKPLEIQEVPRPVPGPGKILIKLETSGVCHTDVHIWTGDVRPSDDPIPFVLGHEGVGHVVEIGPGVTDWKIGDRAGAAWIHDSCGTCAECLAGFENFCQVHRAHGLQVPGTFAEYVVADARFAARVPGGDAAALAPLMCAGLTAYGALDRADLQSGECCAIFGCGGLGQYAVQLAERRGAKVIAIDRDPIKREQSARNGAAIVLDGGNVDAIEAERGSAHVCVNFAPTPATWEPMVTMIRPRGRIISAAMVSKPVPLNQEWLTASGVNITGTSVGTRKQMDALMKLQAERPLMATVTEIPLSEATRALRELHEGTAPGRYCIRF</sequence>
<evidence type="ECO:0000313" key="10">
    <source>
        <dbReference type="Proteomes" id="UP000477782"/>
    </source>
</evidence>
<protein>
    <recommendedName>
        <fullName evidence="3">alcohol dehydrogenase</fullName>
        <ecNumber evidence="3">1.1.1.1</ecNumber>
    </recommendedName>
</protein>
<dbReference type="PROSITE" id="PS00059">
    <property type="entry name" value="ADH_ZINC"/>
    <property type="match status" value="1"/>
</dbReference>
<comment type="similarity">
    <text evidence="2 7">Belongs to the zinc-containing alcohol dehydrogenase family.</text>
</comment>
<dbReference type="GO" id="GO:0004022">
    <property type="term" value="F:alcohol dehydrogenase (NAD+) activity"/>
    <property type="evidence" value="ECO:0007669"/>
    <property type="project" value="UniProtKB-EC"/>
</dbReference>
<dbReference type="InterPro" id="IPR020843">
    <property type="entry name" value="ER"/>
</dbReference>
<keyword evidence="6" id="KW-0560">Oxidoreductase</keyword>
<dbReference type="InterPro" id="IPR036291">
    <property type="entry name" value="NAD(P)-bd_dom_sf"/>
</dbReference>
<dbReference type="Gene3D" id="3.40.50.720">
    <property type="entry name" value="NAD(P)-binding Rossmann-like Domain"/>
    <property type="match status" value="1"/>
</dbReference>
<feature type="domain" description="Enoyl reductase (ER)" evidence="8">
    <location>
        <begin position="14"/>
        <end position="335"/>
    </location>
</feature>
<comment type="cofactor">
    <cofactor evidence="1 7">
        <name>Zn(2+)</name>
        <dbReference type="ChEBI" id="CHEBI:29105"/>
    </cofactor>
</comment>
<reference evidence="9 10" key="1">
    <citation type="submission" date="2020-02" db="EMBL/GenBank/DDBJ databases">
        <authorList>
            <person name="Chen W.-M."/>
        </authorList>
    </citation>
    <scope>NUCLEOTIDE SEQUENCE [LARGE SCALE GENOMIC DNA]</scope>
    <source>
        <strain evidence="9 10">KMS-5</strain>
    </source>
</reference>
<organism evidence="9 10">
    <name type="scientific">Tabrizicola oligotrophica</name>
    <dbReference type="NCBI Taxonomy" id="2710650"/>
    <lineage>
        <taxon>Bacteria</taxon>
        <taxon>Pseudomonadati</taxon>
        <taxon>Pseudomonadota</taxon>
        <taxon>Alphaproteobacteria</taxon>
        <taxon>Rhodobacterales</taxon>
        <taxon>Paracoccaceae</taxon>
        <taxon>Tabrizicola</taxon>
    </lineage>
</organism>
<dbReference type="InterPro" id="IPR011032">
    <property type="entry name" value="GroES-like_sf"/>
</dbReference>
<evidence type="ECO:0000256" key="4">
    <source>
        <dbReference type="ARBA" id="ARBA00022723"/>
    </source>
</evidence>
<evidence type="ECO:0000256" key="6">
    <source>
        <dbReference type="ARBA" id="ARBA00023002"/>
    </source>
</evidence>
<accession>A0A6M0QXV2</accession>
<evidence type="ECO:0000256" key="5">
    <source>
        <dbReference type="ARBA" id="ARBA00022833"/>
    </source>
</evidence>
<keyword evidence="4 7" id="KW-0479">Metal-binding</keyword>
<keyword evidence="10" id="KW-1185">Reference proteome</keyword>
<dbReference type="GO" id="GO:0008270">
    <property type="term" value="F:zinc ion binding"/>
    <property type="evidence" value="ECO:0007669"/>
    <property type="project" value="InterPro"/>
</dbReference>
<dbReference type="EC" id="1.1.1.1" evidence="3"/>
<proteinExistence type="inferred from homology"/>
<evidence type="ECO:0000256" key="7">
    <source>
        <dbReference type="RuleBase" id="RU361277"/>
    </source>
</evidence>
<dbReference type="Pfam" id="PF00107">
    <property type="entry name" value="ADH_zinc_N"/>
    <property type="match status" value="1"/>
</dbReference>
<evidence type="ECO:0000256" key="3">
    <source>
        <dbReference type="ARBA" id="ARBA00013190"/>
    </source>
</evidence>